<keyword evidence="1" id="KW-0812">Transmembrane</keyword>
<evidence type="ECO:0000313" key="3">
    <source>
        <dbReference type="EMBL" id="KTC91884.1"/>
    </source>
</evidence>
<keyword evidence="1" id="KW-1133">Transmembrane helix</keyword>
<feature type="domain" description="SseB protein N-terminal" evidence="2">
    <location>
        <begin position="70"/>
        <end position="177"/>
    </location>
</feature>
<dbReference type="EMBL" id="UGNX01000001">
    <property type="protein sequence ID" value="STX33815.1"/>
    <property type="molecule type" value="Genomic_DNA"/>
</dbReference>
<dbReference type="AlphaFoldDB" id="A0A378IGH9"/>
<dbReference type="STRING" id="28085.Lcin_0663"/>
<dbReference type="EMBL" id="LNXX01000007">
    <property type="protein sequence ID" value="KTC91884.1"/>
    <property type="molecule type" value="Genomic_DNA"/>
</dbReference>
<name>A0A378IGH9_9GAMM</name>
<gene>
    <name evidence="3" type="ORF">Lcin_0663</name>
    <name evidence="4" type="ORF">NCTC12438_00394</name>
</gene>
<keyword evidence="1" id="KW-0472">Membrane</keyword>
<keyword evidence="5" id="KW-1185">Reference proteome</keyword>
<dbReference type="InterPro" id="IPR009839">
    <property type="entry name" value="SseB_N"/>
</dbReference>
<reference evidence="4 6" key="2">
    <citation type="submission" date="2018-06" db="EMBL/GenBank/DDBJ databases">
        <authorList>
            <consortium name="Pathogen Informatics"/>
            <person name="Doyle S."/>
        </authorList>
    </citation>
    <scope>NUCLEOTIDE SEQUENCE [LARGE SCALE GENOMIC DNA]</scope>
    <source>
        <strain evidence="4 6">NCTC12438</strain>
    </source>
</reference>
<dbReference type="Pfam" id="PF07179">
    <property type="entry name" value="SseB"/>
    <property type="match status" value="1"/>
</dbReference>
<evidence type="ECO:0000313" key="6">
    <source>
        <dbReference type="Proteomes" id="UP000255316"/>
    </source>
</evidence>
<dbReference type="Proteomes" id="UP000054854">
    <property type="component" value="Unassembled WGS sequence"/>
</dbReference>
<reference evidence="3 5" key="1">
    <citation type="submission" date="2015-11" db="EMBL/GenBank/DDBJ databases">
        <title>Genomic analysis of 38 Legionella species identifies large and diverse effector repertoires.</title>
        <authorList>
            <person name="Burstein D."/>
            <person name="Amaro F."/>
            <person name="Zusman T."/>
            <person name="Lifshitz Z."/>
            <person name="Cohen O."/>
            <person name="Gilbert J.A."/>
            <person name="Pupko T."/>
            <person name="Shuman H.A."/>
            <person name="Segal G."/>
        </authorList>
    </citation>
    <scope>NUCLEOTIDE SEQUENCE [LARGE SCALE GENOMIC DNA]</scope>
    <source>
        <strain evidence="3 5">CDC#72-OH-14</strain>
    </source>
</reference>
<evidence type="ECO:0000259" key="2">
    <source>
        <dbReference type="Pfam" id="PF07179"/>
    </source>
</evidence>
<evidence type="ECO:0000313" key="4">
    <source>
        <dbReference type="EMBL" id="STX33815.1"/>
    </source>
</evidence>
<dbReference type="Proteomes" id="UP000255316">
    <property type="component" value="Unassembled WGS sequence"/>
</dbReference>
<organism evidence="4 6">
    <name type="scientific">Legionella cincinnatiensis</name>
    <dbReference type="NCBI Taxonomy" id="28085"/>
    <lineage>
        <taxon>Bacteria</taxon>
        <taxon>Pseudomonadati</taxon>
        <taxon>Pseudomonadota</taxon>
        <taxon>Gammaproteobacteria</taxon>
        <taxon>Legionellales</taxon>
        <taxon>Legionellaceae</taxon>
        <taxon>Legionella</taxon>
    </lineage>
</organism>
<feature type="transmembrane region" description="Helical" evidence="1">
    <location>
        <begin position="12"/>
        <end position="33"/>
    </location>
</feature>
<evidence type="ECO:0000313" key="5">
    <source>
        <dbReference type="Proteomes" id="UP000054854"/>
    </source>
</evidence>
<protein>
    <submittedName>
        <fullName evidence="3 4">Fe-S center protein</fullName>
    </submittedName>
</protein>
<proteinExistence type="predicted"/>
<evidence type="ECO:0000256" key="1">
    <source>
        <dbReference type="SAM" id="Phobius"/>
    </source>
</evidence>
<sequence>MSKKSAKQGSHYTVVVIYFNTWLDFFCMNLFLLPSYILSVTLHKEYGYNNRANLIFLRLKMNALNLAIKEALLSAGNTKEANKAYLEFIKANFIIPIEQNTENEEPIVLFLQENDHIFLPVFTEISYLNSWASEIAKEIKLLKLSGVDLLKGLGDNVTVCLNIGSEIYKEFNPSEITRMRSIVLKLFKK</sequence>
<accession>A0A378IGH9</accession>